<gene>
    <name evidence="1" type="ORF">C7I85_25200</name>
</gene>
<protein>
    <submittedName>
        <fullName evidence="1">Uncharacterized protein</fullName>
    </submittedName>
</protein>
<dbReference type="OrthoDB" id="8117256at2"/>
<accession>A0A2P7S1C1</accession>
<evidence type="ECO:0000313" key="2">
    <source>
        <dbReference type="Proteomes" id="UP000240653"/>
    </source>
</evidence>
<organism evidence="1 2">
    <name type="scientific">Pseudaminobacter soli</name>
    <name type="common">ex Li et al. 2025</name>
    <dbReference type="NCBI Taxonomy" id="1295366"/>
    <lineage>
        <taxon>Bacteria</taxon>
        <taxon>Pseudomonadati</taxon>
        <taxon>Pseudomonadota</taxon>
        <taxon>Alphaproteobacteria</taxon>
        <taxon>Hyphomicrobiales</taxon>
        <taxon>Phyllobacteriaceae</taxon>
        <taxon>Pseudaminobacter</taxon>
    </lineage>
</organism>
<dbReference type="RefSeq" id="WP_106726754.1">
    <property type="nucleotide sequence ID" value="NZ_PXYL01000019.1"/>
</dbReference>
<dbReference type="AlphaFoldDB" id="A0A2P7S1C1"/>
<sequence length="108" mass="12042">MSDCTAAFILELLQAANEVPKLTMAERARLLQRATAVIHDYRDEINYSKIPANDSGIPEEVVNFLIEGAGFVDEFSDSEFSETILQATAVIRAARILLEEKRKIELGE</sequence>
<dbReference type="Proteomes" id="UP000240653">
    <property type="component" value="Unassembled WGS sequence"/>
</dbReference>
<comment type="caution">
    <text evidence="1">The sequence shown here is derived from an EMBL/GenBank/DDBJ whole genome shotgun (WGS) entry which is preliminary data.</text>
</comment>
<evidence type="ECO:0000313" key="1">
    <source>
        <dbReference type="EMBL" id="PSJ56267.1"/>
    </source>
</evidence>
<keyword evidence="2" id="KW-1185">Reference proteome</keyword>
<proteinExistence type="predicted"/>
<dbReference type="EMBL" id="PXYL01000019">
    <property type="protein sequence ID" value="PSJ56267.1"/>
    <property type="molecule type" value="Genomic_DNA"/>
</dbReference>
<reference evidence="1 2" key="1">
    <citation type="submission" date="2018-03" db="EMBL/GenBank/DDBJ databases">
        <title>The draft genome of Mesorhizobium soli JCM 19897.</title>
        <authorList>
            <person name="Li L."/>
            <person name="Liu L."/>
            <person name="Liang L."/>
            <person name="Wang T."/>
            <person name="Zhang X."/>
        </authorList>
    </citation>
    <scope>NUCLEOTIDE SEQUENCE [LARGE SCALE GENOMIC DNA]</scope>
    <source>
        <strain evidence="1 2">JCM 19897</strain>
    </source>
</reference>
<name>A0A2P7S1C1_9HYPH</name>